<evidence type="ECO:0000256" key="1">
    <source>
        <dbReference type="ARBA" id="ARBA00022448"/>
    </source>
</evidence>
<keyword evidence="1 4" id="KW-0813">Transport</keyword>
<protein>
    <recommendedName>
        <fullName evidence="4">Lipopolysaccharide export system protein LptA</fullName>
    </recommendedName>
</protein>
<name>A0A011MRL1_9PROT</name>
<evidence type="ECO:0000256" key="4">
    <source>
        <dbReference type="HAMAP-Rule" id="MF_01914"/>
    </source>
</evidence>
<dbReference type="GO" id="GO:0001530">
    <property type="term" value="F:lipopolysaccharide binding"/>
    <property type="evidence" value="ECO:0007669"/>
    <property type="project" value="InterPro"/>
</dbReference>
<dbReference type="EMBL" id="JFAX01000026">
    <property type="protein sequence ID" value="EXI65236.1"/>
    <property type="molecule type" value="Genomic_DNA"/>
</dbReference>
<dbReference type="InterPro" id="IPR052037">
    <property type="entry name" value="LPS_export_LptA"/>
</dbReference>
<evidence type="ECO:0000313" key="8">
    <source>
        <dbReference type="Proteomes" id="UP000020218"/>
    </source>
</evidence>
<evidence type="ECO:0000256" key="2">
    <source>
        <dbReference type="ARBA" id="ARBA00022729"/>
    </source>
</evidence>
<dbReference type="InterPro" id="IPR014340">
    <property type="entry name" value="LptA"/>
</dbReference>
<dbReference type="PATRIC" id="fig|1454001.3.peg.3441"/>
<feature type="region of interest" description="Disordered" evidence="5">
    <location>
        <begin position="173"/>
        <end position="202"/>
    </location>
</feature>
<evidence type="ECO:0000259" key="6">
    <source>
        <dbReference type="Pfam" id="PF03968"/>
    </source>
</evidence>
<dbReference type="AlphaFoldDB" id="A0A011MRL1"/>
<feature type="signal peptide" evidence="4">
    <location>
        <begin position="1"/>
        <end position="23"/>
    </location>
</feature>
<keyword evidence="8" id="KW-1185">Reference proteome</keyword>
<dbReference type="GO" id="GO:0017089">
    <property type="term" value="F:glycolipid transfer activity"/>
    <property type="evidence" value="ECO:0007669"/>
    <property type="project" value="TreeGrafter"/>
</dbReference>
<evidence type="ECO:0000256" key="3">
    <source>
        <dbReference type="ARBA" id="ARBA00022764"/>
    </source>
</evidence>
<dbReference type="GO" id="GO:0030288">
    <property type="term" value="C:outer membrane-bounded periplasmic space"/>
    <property type="evidence" value="ECO:0007669"/>
    <property type="project" value="TreeGrafter"/>
</dbReference>
<comment type="subcellular location">
    <subcellularLocation>
        <location evidence="4">Periplasm</location>
    </subcellularLocation>
</comment>
<evidence type="ECO:0000313" key="7">
    <source>
        <dbReference type="EMBL" id="EXI65236.1"/>
    </source>
</evidence>
<gene>
    <name evidence="4 7" type="primary">lptA</name>
    <name evidence="7" type="ORF">AW08_03399</name>
</gene>
<dbReference type="GO" id="GO:0009279">
    <property type="term" value="C:cell outer membrane"/>
    <property type="evidence" value="ECO:0007669"/>
    <property type="project" value="TreeGrafter"/>
</dbReference>
<comment type="function">
    <text evidence="4">Involved in the assembly of lipopolysaccharide (LPS). Required for the translocation of LPS from the inner membrane to the outer membrane.</text>
</comment>
<sequence length="202" mass="22096" precursor="true">MNRMICSSCLSGVLLALCLPVQAERADREKPIHLEADRLSLDDLNKVQTLEGNAVLIQGTTELRTARLVVTQDADGFQKAVASGGANGLARFRQKRDGVDEYVEGEAERIEYDARSDTTQFFNRAWVRSGQDEVRGRYISYDAINEKFLVTTAGGTTKNATGEGQARVRAIIQPKAKGDGAAETKKEPLNLKPSARVAPRTD</sequence>
<comment type="similarity">
    <text evidence="4">Belongs to the LptA family.</text>
</comment>
<dbReference type="HAMAP" id="MF_01914">
    <property type="entry name" value="LPS_assembly_LptA"/>
    <property type="match status" value="1"/>
</dbReference>
<evidence type="ECO:0000256" key="5">
    <source>
        <dbReference type="SAM" id="MobiDB-lite"/>
    </source>
</evidence>
<keyword evidence="3 4" id="KW-0574">Periplasm</keyword>
<accession>A0A011MRL1</accession>
<reference evidence="7" key="1">
    <citation type="submission" date="2014-02" db="EMBL/GenBank/DDBJ databases">
        <title>Expanding our view of genomic diversity in Candidatus Accumulibacter clades.</title>
        <authorList>
            <person name="Skennerton C.T."/>
            <person name="Barr J.J."/>
            <person name="Slater F.R."/>
            <person name="Bond P.L."/>
            <person name="Tyson G.W."/>
        </authorList>
    </citation>
    <scope>NUCLEOTIDE SEQUENCE [LARGE SCALE GENOMIC DNA]</scope>
</reference>
<dbReference type="PANTHER" id="PTHR36504">
    <property type="entry name" value="LIPOPOLYSACCHARIDE EXPORT SYSTEM PROTEIN LPTA"/>
    <property type="match status" value="1"/>
</dbReference>
<dbReference type="PANTHER" id="PTHR36504:SF1">
    <property type="entry name" value="LIPOPOLYSACCHARIDE EXPORT SYSTEM PROTEIN LPTA"/>
    <property type="match status" value="1"/>
</dbReference>
<comment type="caution">
    <text evidence="7">The sequence shown here is derived from an EMBL/GenBank/DDBJ whole genome shotgun (WGS) entry which is preliminary data.</text>
</comment>
<dbReference type="GO" id="GO:0043165">
    <property type="term" value="P:Gram-negative-bacterium-type cell outer membrane assembly"/>
    <property type="evidence" value="ECO:0007669"/>
    <property type="project" value="UniProtKB-UniRule"/>
</dbReference>
<comment type="subunit">
    <text evidence="4">Component of the lipopolysaccharide transport and assembly complex.</text>
</comment>
<keyword evidence="2 4" id="KW-0732">Signal</keyword>
<dbReference type="Pfam" id="PF03968">
    <property type="entry name" value="LptD_N"/>
    <property type="match status" value="1"/>
</dbReference>
<dbReference type="GO" id="GO:0015920">
    <property type="term" value="P:lipopolysaccharide transport"/>
    <property type="evidence" value="ECO:0007669"/>
    <property type="project" value="UniProtKB-UniRule"/>
</dbReference>
<dbReference type="Proteomes" id="UP000020218">
    <property type="component" value="Unassembled WGS sequence"/>
</dbReference>
<feature type="domain" description="Organic solvent tolerance-like N-terminal" evidence="6">
    <location>
        <begin position="34"/>
        <end position="144"/>
    </location>
</feature>
<dbReference type="NCBIfam" id="TIGR03002">
    <property type="entry name" value="outer_YhbN_LptA"/>
    <property type="match status" value="1"/>
</dbReference>
<dbReference type="STRING" id="1454001.AW08_03399"/>
<dbReference type="Gene3D" id="2.60.450.10">
    <property type="entry name" value="Lipopolysaccharide (LPS) transport protein A like domain"/>
    <property type="match status" value="1"/>
</dbReference>
<proteinExistence type="inferred from homology"/>
<feature type="chain" id="PRO_5008979141" description="Lipopolysaccharide export system protein LptA" evidence="4">
    <location>
        <begin position="24"/>
        <end position="202"/>
    </location>
</feature>
<feature type="compositionally biased region" description="Basic and acidic residues" evidence="5">
    <location>
        <begin position="176"/>
        <end position="189"/>
    </location>
</feature>
<dbReference type="InterPro" id="IPR005653">
    <property type="entry name" value="OstA-like_N"/>
</dbReference>
<organism evidence="7 8">
    <name type="scientific">Candidatus Accumulibacter adjunctus</name>
    <dbReference type="NCBI Taxonomy" id="1454001"/>
    <lineage>
        <taxon>Bacteria</taxon>
        <taxon>Pseudomonadati</taxon>
        <taxon>Pseudomonadota</taxon>
        <taxon>Betaproteobacteria</taxon>
        <taxon>Candidatus Accumulibacter</taxon>
    </lineage>
</organism>